<keyword evidence="2" id="KW-0328">Glycosyltransferase</keyword>
<gene>
    <name evidence="2" type="ORF">OBE_15550</name>
</gene>
<name>K1SK59_9ZZZZ</name>
<protein>
    <submittedName>
        <fullName evidence="2">Uracil phosphoribosyltransferase</fullName>
    </submittedName>
</protein>
<feature type="domain" description="Phosphoribosyltransferase" evidence="1">
    <location>
        <begin position="5"/>
        <end position="46"/>
    </location>
</feature>
<dbReference type="GO" id="GO:0016757">
    <property type="term" value="F:glycosyltransferase activity"/>
    <property type="evidence" value="ECO:0007669"/>
    <property type="project" value="UniProtKB-KW"/>
</dbReference>
<dbReference type="AlphaFoldDB" id="K1SK59"/>
<keyword evidence="2" id="KW-0808">Transferase</keyword>
<evidence type="ECO:0000313" key="2">
    <source>
        <dbReference type="EMBL" id="EKC47736.1"/>
    </source>
</evidence>
<evidence type="ECO:0000259" key="1">
    <source>
        <dbReference type="Pfam" id="PF14681"/>
    </source>
</evidence>
<dbReference type="SUPFAM" id="SSF53271">
    <property type="entry name" value="PRTase-like"/>
    <property type="match status" value="1"/>
</dbReference>
<organism evidence="2">
    <name type="scientific">human gut metagenome</name>
    <dbReference type="NCBI Taxonomy" id="408170"/>
    <lineage>
        <taxon>unclassified sequences</taxon>
        <taxon>metagenomes</taxon>
        <taxon>organismal metagenomes</taxon>
    </lineage>
</organism>
<dbReference type="EMBL" id="AJWZ01010690">
    <property type="protein sequence ID" value="EKC47736.1"/>
    <property type="molecule type" value="Genomic_DNA"/>
</dbReference>
<dbReference type="Gene3D" id="3.40.50.2020">
    <property type="match status" value="1"/>
</dbReference>
<dbReference type="Pfam" id="PF14681">
    <property type="entry name" value="UPRTase"/>
    <property type="match status" value="1"/>
</dbReference>
<dbReference type="InterPro" id="IPR029057">
    <property type="entry name" value="PRTase-like"/>
</dbReference>
<dbReference type="InterPro" id="IPR000836">
    <property type="entry name" value="PRTase_dom"/>
</dbReference>
<accession>K1SK59</accession>
<sequence>MNEIVLNHPLITHKLGILRDIHTGTKEFRELITEISTLLCYEATKDAK</sequence>
<reference evidence="2" key="1">
    <citation type="journal article" date="2013" name="Environ. Microbiol.">
        <title>Microbiota from the distal guts of lean and obese adolescents exhibit partial functional redundancy besides clear differences in community structure.</title>
        <authorList>
            <person name="Ferrer M."/>
            <person name="Ruiz A."/>
            <person name="Lanza F."/>
            <person name="Haange S.B."/>
            <person name="Oberbach A."/>
            <person name="Till H."/>
            <person name="Bargiela R."/>
            <person name="Campoy C."/>
            <person name="Segura M.T."/>
            <person name="Richter M."/>
            <person name="von Bergen M."/>
            <person name="Seifert J."/>
            <person name="Suarez A."/>
        </authorList>
    </citation>
    <scope>NUCLEOTIDE SEQUENCE</scope>
</reference>
<proteinExistence type="predicted"/>
<comment type="caution">
    <text evidence="2">The sequence shown here is derived from an EMBL/GenBank/DDBJ whole genome shotgun (WGS) entry which is preliminary data.</text>
</comment>
<feature type="non-terminal residue" evidence="2">
    <location>
        <position position="48"/>
    </location>
</feature>